<reference evidence="3 4" key="1">
    <citation type="submission" date="2020-04" db="EMBL/GenBank/DDBJ databases">
        <authorList>
            <person name="Alioto T."/>
            <person name="Alioto T."/>
            <person name="Gomez Garrido J."/>
        </authorList>
    </citation>
    <scope>NUCLEOTIDE SEQUENCE [LARGE SCALE GENOMIC DNA]</scope>
</reference>
<dbReference type="Gene3D" id="3.10.100.10">
    <property type="entry name" value="Mannose-Binding Protein A, subunit A"/>
    <property type="match status" value="1"/>
</dbReference>
<dbReference type="PROSITE" id="PS50041">
    <property type="entry name" value="C_TYPE_LECTIN_2"/>
    <property type="match status" value="1"/>
</dbReference>
<evidence type="ECO:0000313" key="3">
    <source>
        <dbReference type="EMBL" id="CAB3371694.1"/>
    </source>
</evidence>
<evidence type="ECO:0000259" key="2">
    <source>
        <dbReference type="PROSITE" id="PS50041"/>
    </source>
</evidence>
<feature type="chain" id="PRO_5035771823" description="C-type lectin domain-containing protein" evidence="1">
    <location>
        <begin position="22"/>
        <end position="306"/>
    </location>
</feature>
<dbReference type="Proteomes" id="UP000494165">
    <property type="component" value="Unassembled WGS sequence"/>
</dbReference>
<dbReference type="AlphaFoldDB" id="A0A8S1CSA4"/>
<evidence type="ECO:0000256" key="1">
    <source>
        <dbReference type="SAM" id="SignalP"/>
    </source>
</evidence>
<dbReference type="CDD" id="cd00037">
    <property type="entry name" value="CLECT"/>
    <property type="match status" value="1"/>
</dbReference>
<dbReference type="SUPFAM" id="SSF56436">
    <property type="entry name" value="C-type lectin-like"/>
    <property type="match status" value="1"/>
</dbReference>
<keyword evidence="4" id="KW-1185">Reference proteome</keyword>
<dbReference type="InterPro" id="IPR016187">
    <property type="entry name" value="CTDL_fold"/>
</dbReference>
<dbReference type="InterPro" id="IPR016186">
    <property type="entry name" value="C-type_lectin-like/link_sf"/>
</dbReference>
<dbReference type="EMBL" id="CADEPI010000064">
    <property type="protein sequence ID" value="CAB3371694.1"/>
    <property type="molecule type" value="Genomic_DNA"/>
</dbReference>
<feature type="domain" description="C-type lectin" evidence="2">
    <location>
        <begin position="172"/>
        <end position="294"/>
    </location>
</feature>
<name>A0A8S1CSA4_9INSE</name>
<dbReference type="InterPro" id="IPR001304">
    <property type="entry name" value="C-type_lectin-like"/>
</dbReference>
<gene>
    <name evidence="3" type="ORF">CLODIP_2_CD03968</name>
</gene>
<evidence type="ECO:0000313" key="4">
    <source>
        <dbReference type="Proteomes" id="UP000494165"/>
    </source>
</evidence>
<proteinExistence type="predicted"/>
<dbReference type="OrthoDB" id="6746664at2759"/>
<accession>A0A8S1CSA4</accession>
<comment type="caution">
    <text evidence="3">The sequence shown here is derived from an EMBL/GenBank/DDBJ whole genome shotgun (WGS) entry which is preliminary data.</text>
</comment>
<dbReference type="SMART" id="SM00034">
    <property type="entry name" value="CLECT"/>
    <property type="match status" value="1"/>
</dbReference>
<feature type="signal peptide" evidence="1">
    <location>
        <begin position="1"/>
        <end position="21"/>
    </location>
</feature>
<sequence length="306" mass="35156">MSWNLLLRCIFVGLLNFSVDASFYGQEQIQEQQQQQQQQHVSFVGSSEDLHQQKLIEQDDGKDALDNSVFGVLNAMLTQVQEINRRGQKVELSKLDVCQSQEARETLVVQSDAYKRLLNITETLIEEVQQIKRGQGEGCNRKCRNLQQEPTSDLVNQVDCLRRGANLEMKRLVSGTYYFDKTTKMNFYEVENFCQQHGLQLATVDTIGKAKEVFSAGTVPSQGYWVAANDINQSSGDYRWTFNGKKIHPEMWYNSAPNFSPTRFRVGQETCIVLWGNLLWDFPCAVKDRYVLCELPKECHEILKFA</sequence>
<keyword evidence="1" id="KW-0732">Signal</keyword>
<organism evidence="3 4">
    <name type="scientific">Cloeon dipterum</name>
    <dbReference type="NCBI Taxonomy" id="197152"/>
    <lineage>
        <taxon>Eukaryota</taxon>
        <taxon>Metazoa</taxon>
        <taxon>Ecdysozoa</taxon>
        <taxon>Arthropoda</taxon>
        <taxon>Hexapoda</taxon>
        <taxon>Insecta</taxon>
        <taxon>Pterygota</taxon>
        <taxon>Palaeoptera</taxon>
        <taxon>Ephemeroptera</taxon>
        <taxon>Pisciforma</taxon>
        <taxon>Baetidae</taxon>
        <taxon>Cloeon</taxon>
    </lineage>
</organism>
<protein>
    <recommendedName>
        <fullName evidence="2">C-type lectin domain-containing protein</fullName>
    </recommendedName>
</protein>